<reference evidence="2" key="1">
    <citation type="journal article" date="2021" name="bioRxiv">
        <title>Whole Genome Assembly and Annotation of Northern Wild Rice, Zizania palustris L., Supports a Whole Genome Duplication in the Zizania Genus.</title>
        <authorList>
            <person name="Haas M."/>
            <person name="Kono T."/>
            <person name="Macchietto M."/>
            <person name="Millas R."/>
            <person name="McGilp L."/>
            <person name="Shao M."/>
            <person name="Duquette J."/>
            <person name="Hirsch C.N."/>
            <person name="Kimball J."/>
        </authorList>
    </citation>
    <scope>NUCLEOTIDE SEQUENCE</scope>
    <source>
        <tissue evidence="2">Fresh leaf tissue</tissue>
    </source>
</reference>
<evidence type="ECO:0000313" key="3">
    <source>
        <dbReference type="Proteomes" id="UP000729402"/>
    </source>
</evidence>
<organism evidence="2 3">
    <name type="scientific">Zizania palustris</name>
    <name type="common">Northern wild rice</name>
    <dbReference type="NCBI Taxonomy" id="103762"/>
    <lineage>
        <taxon>Eukaryota</taxon>
        <taxon>Viridiplantae</taxon>
        <taxon>Streptophyta</taxon>
        <taxon>Embryophyta</taxon>
        <taxon>Tracheophyta</taxon>
        <taxon>Spermatophyta</taxon>
        <taxon>Magnoliopsida</taxon>
        <taxon>Liliopsida</taxon>
        <taxon>Poales</taxon>
        <taxon>Poaceae</taxon>
        <taxon>BOP clade</taxon>
        <taxon>Oryzoideae</taxon>
        <taxon>Oryzeae</taxon>
        <taxon>Zizaniinae</taxon>
        <taxon>Zizania</taxon>
    </lineage>
</organism>
<keyword evidence="3" id="KW-1185">Reference proteome</keyword>
<accession>A0A8J5UV35</accession>
<dbReference type="Proteomes" id="UP000729402">
    <property type="component" value="Unassembled WGS sequence"/>
</dbReference>
<sequence>MEQGIDDPGEGGGRGDQRGARGGGQRPTVGRRCGHTRVEMVSMRWFTGLRAEMWRQLTRRGSKEGAEATTMLDVARGWPKAVVPQRGWAEASCGG</sequence>
<evidence type="ECO:0000256" key="1">
    <source>
        <dbReference type="SAM" id="MobiDB-lite"/>
    </source>
</evidence>
<name>A0A8J5UV35_ZIZPA</name>
<proteinExistence type="predicted"/>
<dbReference type="EMBL" id="JAAALK010000873">
    <property type="protein sequence ID" value="KAG8044102.1"/>
    <property type="molecule type" value="Genomic_DNA"/>
</dbReference>
<dbReference type="AlphaFoldDB" id="A0A8J5UV35"/>
<feature type="region of interest" description="Disordered" evidence="1">
    <location>
        <begin position="1"/>
        <end position="33"/>
    </location>
</feature>
<reference evidence="2" key="2">
    <citation type="submission" date="2021-02" db="EMBL/GenBank/DDBJ databases">
        <authorList>
            <person name="Kimball J.A."/>
            <person name="Haas M.W."/>
            <person name="Macchietto M."/>
            <person name="Kono T."/>
            <person name="Duquette J."/>
            <person name="Shao M."/>
        </authorList>
    </citation>
    <scope>NUCLEOTIDE SEQUENCE</scope>
    <source>
        <tissue evidence="2">Fresh leaf tissue</tissue>
    </source>
</reference>
<gene>
    <name evidence="2" type="ORF">GUJ93_ZPchr0048g33359</name>
</gene>
<evidence type="ECO:0000313" key="2">
    <source>
        <dbReference type="EMBL" id="KAG8044102.1"/>
    </source>
</evidence>
<protein>
    <submittedName>
        <fullName evidence="2">Uncharacterized protein</fullName>
    </submittedName>
</protein>
<comment type="caution">
    <text evidence="2">The sequence shown here is derived from an EMBL/GenBank/DDBJ whole genome shotgun (WGS) entry which is preliminary data.</text>
</comment>